<reference evidence="2" key="1">
    <citation type="journal article" date="2019" name="Int. J. Syst. Evol. Microbiol.">
        <title>The Global Catalogue of Microorganisms (GCM) 10K type strain sequencing project: providing services to taxonomists for standard genome sequencing and annotation.</title>
        <authorList>
            <consortium name="The Broad Institute Genomics Platform"/>
            <consortium name="The Broad Institute Genome Sequencing Center for Infectious Disease"/>
            <person name="Wu L."/>
            <person name="Ma J."/>
        </authorList>
    </citation>
    <scope>NUCLEOTIDE SEQUENCE [LARGE SCALE GENOMIC DNA]</scope>
    <source>
        <strain evidence="2">CGMCC 4.7638</strain>
    </source>
</reference>
<comment type="caution">
    <text evidence="1">The sequence shown here is derived from an EMBL/GenBank/DDBJ whole genome shotgun (WGS) entry which is preliminary data.</text>
</comment>
<gene>
    <name evidence="1" type="ORF">ACFSUT_08250</name>
</gene>
<sequence>MKSFSMALGLAAYGHGAAVVADAPESGLRSLELHEARLALYAGWDFPLRCEGHLPAARQTFTSGCRRCPMSARSAIRQKVRRRIRSNGGKLC</sequence>
<dbReference type="EMBL" id="JBHUKQ010000008">
    <property type="protein sequence ID" value="MFD2480260.1"/>
    <property type="molecule type" value="Genomic_DNA"/>
</dbReference>
<dbReference type="Proteomes" id="UP001597542">
    <property type="component" value="Unassembled WGS sequence"/>
</dbReference>
<proteinExistence type="predicted"/>
<name>A0ABW5HTE7_9PSEU</name>
<dbReference type="RefSeq" id="WP_344287456.1">
    <property type="nucleotide sequence ID" value="NZ_BAAAHV010000028.1"/>
</dbReference>
<keyword evidence="2" id="KW-1185">Reference proteome</keyword>
<protein>
    <submittedName>
        <fullName evidence="1">Uncharacterized protein</fullName>
    </submittedName>
</protein>
<evidence type="ECO:0000313" key="1">
    <source>
        <dbReference type="EMBL" id="MFD2480260.1"/>
    </source>
</evidence>
<evidence type="ECO:0000313" key="2">
    <source>
        <dbReference type="Proteomes" id="UP001597542"/>
    </source>
</evidence>
<accession>A0ABW5HTE7</accession>
<organism evidence="1 2">
    <name type="scientific">Amycolatopsis albidoflavus</name>
    <dbReference type="NCBI Taxonomy" id="102226"/>
    <lineage>
        <taxon>Bacteria</taxon>
        <taxon>Bacillati</taxon>
        <taxon>Actinomycetota</taxon>
        <taxon>Actinomycetes</taxon>
        <taxon>Pseudonocardiales</taxon>
        <taxon>Pseudonocardiaceae</taxon>
        <taxon>Amycolatopsis</taxon>
    </lineage>
</organism>